<organism evidence="2 3">
    <name type="scientific">Paralysiella testudinis</name>
    <dbReference type="NCBI Taxonomy" id="2809020"/>
    <lineage>
        <taxon>Bacteria</taxon>
        <taxon>Pseudomonadati</taxon>
        <taxon>Pseudomonadota</taxon>
        <taxon>Betaproteobacteria</taxon>
        <taxon>Neisseriales</taxon>
        <taxon>Neisseriaceae</taxon>
        <taxon>Paralysiella</taxon>
    </lineage>
</organism>
<dbReference type="Pfam" id="PF14206">
    <property type="entry name" value="Cys_rich_CPCC"/>
    <property type="match status" value="1"/>
</dbReference>
<dbReference type="EMBL" id="CP069798">
    <property type="protein sequence ID" value="QRQ82194.1"/>
    <property type="molecule type" value="Genomic_DNA"/>
</dbReference>
<feature type="domain" description="Cysteine-rich CPCC" evidence="1">
    <location>
        <begin position="5"/>
        <end position="55"/>
    </location>
</feature>
<evidence type="ECO:0000259" key="1">
    <source>
        <dbReference type="Pfam" id="PF14206"/>
    </source>
</evidence>
<reference evidence="2" key="1">
    <citation type="submission" date="2021-02" db="EMBL/GenBank/DDBJ databases">
        <title>Neisseriaceae sp. 26B isolated from the cloaca of a Common Toad-headed Turtle (Mesoclemmys nasuta).</title>
        <authorList>
            <person name="Spergser J."/>
            <person name="Busse H.-J."/>
        </authorList>
    </citation>
    <scope>NUCLEOTIDE SEQUENCE</scope>
    <source>
        <strain evidence="2">26B</strain>
    </source>
</reference>
<gene>
    <name evidence="2" type="ORF">JQU52_01815</name>
</gene>
<accession>A0A892ZKW6</accession>
<sequence>MTIHKCPCCNYVFNSGEAGDYSICPICMWEDDPIQREDFNYSGGANELSLNEYKKKCNIKNQNVEVR</sequence>
<dbReference type="AlphaFoldDB" id="A0A892ZKW6"/>
<evidence type="ECO:0000313" key="3">
    <source>
        <dbReference type="Proteomes" id="UP000653156"/>
    </source>
</evidence>
<proteinExistence type="predicted"/>
<keyword evidence="3" id="KW-1185">Reference proteome</keyword>
<name>A0A892ZKW6_9NEIS</name>
<dbReference type="Proteomes" id="UP000653156">
    <property type="component" value="Chromosome"/>
</dbReference>
<protein>
    <recommendedName>
        <fullName evidence="1">Cysteine-rich CPCC domain-containing protein</fullName>
    </recommendedName>
</protein>
<dbReference type="RefSeq" id="WP_230339486.1">
    <property type="nucleotide sequence ID" value="NZ_CP069798.1"/>
</dbReference>
<dbReference type="KEGG" id="ptes:JQU52_01815"/>
<evidence type="ECO:0000313" key="2">
    <source>
        <dbReference type="EMBL" id="QRQ82194.1"/>
    </source>
</evidence>
<dbReference type="InterPro" id="IPR025983">
    <property type="entry name" value="Cys_rich_CPCC"/>
</dbReference>